<dbReference type="SMART" id="SM00248">
    <property type="entry name" value="ANK"/>
    <property type="match status" value="7"/>
</dbReference>
<evidence type="ECO:0000313" key="5">
    <source>
        <dbReference type="EMBL" id="AEM22762.1"/>
    </source>
</evidence>
<dbReference type="PANTHER" id="PTHR24173:SF74">
    <property type="entry name" value="ANKYRIN REPEAT DOMAIN-CONTAINING PROTEIN 16"/>
    <property type="match status" value="1"/>
</dbReference>
<organism evidence="5 6">
    <name type="scientific">Brachyspira intermedia (strain ATCC 51140 / PWS/A)</name>
    <name type="common">Serpulina intermedia</name>
    <dbReference type="NCBI Taxonomy" id="1045858"/>
    <lineage>
        <taxon>Bacteria</taxon>
        <taxon>Pseudomonadati</taxon>
        <taxon>Spirochaetota</taxon>
        <taxon>Spirochaetia</taxon>
        <taxon>Brachyspirales</taxon>
        <taxon>Brachyspiraceae</taxon>
        <taxon>Brachyspira</taxon>
    </lineage>
</organism>
<proteinExistence type="predicted"/>
<feature type="repeat" description="ANK" evidence="3">
    <location>
        <begin position="149"/>
        <end position="181"/>
    </location>
</feature>
<protein>
    <submittedName>
        <fullName evidence="5">Ankyrin repeat-containing protein</fullName>
    </submittedName>
</protein>
<dbReference type="KEGG" id="bip:Bint_2151"/>
<dbReference type="SUPFAM" id="SSF48403">
    <property type="entry name" value="Ankyrin repeat"/>
    <property type="match status" value="1"/>
</dbReference>
<dbReference type="PROSITE" id="PS50297">
    <property type="entry name" value="ANK_REP_REGION"/>
    <property type="match status" value="6"/>
</dbReference>
<dbReference type="HOGENOM" id="CLU_000134_15_0_12"/>
<feature type="repeat" description="ANK" evidence="3">
    <location>
        <begin position="116"/>
        <end position="148"/>
    </location>
</feature>
<evidence type="ECO:0000256" key="4">
    <source>
        <dbReference type="SAM" id="MobiDB-lite"/>
    </source>
</evidence>
<evidence type="ECO:0000256" key="3">
    <source>
        <dbReference type="PROSITE-ProRule" id="PRU00023"/>
    </source>
</evidence>
<feature type="region of interest" description="Disordered" evidence="4">
    <location>
        <begin position="8"/>
        <end position="33"/>
    </location>
</feature>
<accession>G0ELI6</accession>
<gene>
    <name evidence="5" type="ordered locus">Bint_2151</name>
</gene>
<dbReference type="InterPro" id="IPR036770">
    <property type="entry name" value="Ankyrin_rpt-contain_sf"/>
</dbReference>
<evidence type="ECO:0000256" key="2">
    <source>
        <dbReference type="ARBA" id="ARBA00023043"/>
    </source>
</evidence>
<evidence type="ECO:0000313" key="6">
    <source>
        <dbReference type="Proteomes" id="UP000008522"/>
    </source>
</evidence>
<feature type="repeat" description="ANK" evidence="3">
    <location>
        <begin position="315"/>
        <end position="347"/>
    </location>
</feature>
<dbReference type="EMBL" id="CP002874">
    <property type="protein sequence ID" value="AEM22762.1"/>
    <property type="molecule type" value="Genomic_DNA"/>
</dbReference>
<dbReference type="AlphaFoldDB" id="G0ELI6"/>
<keyword evidence="2 3" id="KW-0040">ANK repeat</keyword>
<keyword evidence="1" id="KW-0677">Repeat</keyword>
<evidence type="ECO:0000256" key="1">
    <source>
        <dbReference type="ARBA" id="ARBA00022737"/>
    </source>
</evidence>
<dbReference type="Proteomes" id="UP000008522">
    <property type="component" value="Chromosome"/>
</dbReference>
<dbReference type="InterPro" id="IPR002110">
    <property type="entry name" value="Ankyrin_rpt"/>
</dbReference>
<feature type="repeat" description="ANK" evidence="3">
    <location>
        <begin position="182"/>
        <end position="214"/>
    </location>
</feature>
<dbReference type="PROSITE" id="PS50088">
    <property type="entry name" value="ANK_REPEAT"/>
    <property type="match status" value="6"/>
</dbReference>
<feature type="repeat" description="ANK" evidence="3">
    <location>
        <begin position="215"/>
        <end position="247"/>
    </location>
</feature>
<keyword evidence="6" id="KW-1185">Reference proteome</keyword>
<dbReference type="PATRIC" id="fig|1045858.4.peg.2154"/>
<dbReference type="eggNOG" id="COG0666">
    <property type="taxonomic scope" value="Bacteria"/>
</dbReference>
<dbReference type="Gene3D" id="1.25.40.20">
    <property type="entry name" value="Ankyrin repeat-containing domain"/>
    <property type="match status" value="3"/>
</dbReference>
<dbReference type="Pfam" id="PF12796">
    <property type="entry name" value="Ank_2"/>
    <property type="match status" value="3"/>
</dbReference>
<dbReference type="PRINTS" id="PR01415">
    <property type="entry name" value="ANKYRIN"/>
</dbReference>
<feature type="repeat" description="ANK" evidence="3">
    <location>
        <begin position="249"/>
        <end position="282"/>
    </location>
</feature>
<reference evidence="5 6" key="1">
    <citation type="journal article" date="2011" name="BMC Genomics">
        <title>Complete genome sequence of Brachyspira intermedia reveals unique genomic features in Brachyspira species and phage-mediated horizontal gene transfer.</title>
        <authorList>
            <person name="Hafstrom T."/>
            <person name="Jansson D.S."/>
            <person name="Segerman B."/>
        </authorList>
    </citation>
    <scope>NUCLEOTIDE SEQUENCE [LARGE SCALE GENOMIC DNA]</scope>
    <source>
        <strain evidence="6">ATCC 51140 / PWS/A</strain>
    </source>
</reference>
<sequence>MTAIALYASSESNNDELNNEDNTLIDPDKETDEYTENEEIKEETKNNNTFNDGNNYKLKNTVTTNEIIMPSEELLKLLEKNKKKTGVAEMIELINDGGINAASKDQLTIGDVTHYTNSTPLMIASSYGHYDIAKALIDNGALINLRTDDGFNALMEAVRTDNIEMAKLLIEHDSDINIKNKDGENMIILACENGNEEMFNLLVENNADINEKSSWGASALIYASEKGNINIMKYLIDNGIDVNGKADENGDTPLLWAVTGKNPYEASKLLIENGANVNATNDGGVAPATILAASTPKVVKLLKDNGADLDTKFLDYYPPIAIAAGEGNLEIVKALVENGADVNYYPNDINYTAIFHAIDQHNYEVAEYLFKNGVDLNIKMKPDNDYGRSIKESYNVLEYAEAIQDKKMINIVSKYYKKKK</sequence>
<dbReference type="PANTHER" id="PTHR24173">
    <property type="entry name" value="ANKYRIN REPEAT CONTAINING"/>
    <property type="match status" value="1"/>
</dbReference>
<name>G0ELI6_BRAIP</name>